<comment type="caution">
    <text evidence="9">The sequence shown here is derived from an EMBL/GenBank/DDBJ whole genome shotgun (WGS) entry which is preliminary data.</text>
</comment>
<evidence type="ECO:0000313" key="10">
    <source>
        <dbReference type="Proteomes" id="UP000534306"/>
    </source>
</evidence>
<dbReference type="GO" id="GO:0016616">
    <property type="term" value="F:oxidoreductase activity, acting on the CH-OH group of donors, NAD or NADP as acceptor"/>
    <property type="evidence" value="ECO:0007669"/>
    <property type="project" value="UniProtKB-ARBA"/>
</dbReference>
<organism evidence="9 10">
    <name type="scientific">Kribbella sandramycini</name>
    <dbReference type="NCBI Taxonomy" id="60450"/>
    <lineage>
        <taxon>Bacteria</taxon>
        <taxon>Bacillati</taxon>
        <taxon>Actinomycetota</taxon>
        <taxon>Actinomycetes</taxon>
        <taxon>Propionibacteriales</taxon>
        <taxon>Kribbellaceae</taxon>
        <taxon>Kribbella</taxon>
    </lineage>
</organism>
<dbReference type="InterPro" id="IPR023210">
    <property type="entry name" value="NADP_OxRdtase_dom"/>
</dbReference>
<reference evidence="8 11" key="2">
    <citation type="submission" date="2020-08" db="EMBL/GenBank/DDBJ databases">
        <title>Sequencing the genomes of 1000 actinobacteria strains.</title>
        <authorList>
            <person name="Klenk H.-P."/>
        </authorList>
    </citation>
    <scope>NUCLEOTIDE SEQUENCE [LARGE SCALE GENOMIC DNA]</scope>
    <source>
        <strain evidence="8 11">DSM 15626</strain>
    </source>
</reference>
<dbReference type="Proteomes" id="UP000534306">
    <property type="component" value="Unassembled WGS sequence"/>
</dbReference>
<sequence length="273" mass="29574">MTALGNLDLLDGWEIPRVGLGVWQTPDGPDCERAVAAALEAGYRLIDTAQDYGNELSVGRAIRASGIPREEIFVTTKFRPDGRQPFTAAQESVERLGLDYLDLYLVHWPEGGPTWAWPELEQAAKAGLTRSIGVSNFSADEMAELAKVAEIPAVLNQVYFSPFVHRRGLAEFCENAGVVLQAYSPLGTGDHLTDPVVQRIAAETGHTPAQVLIRWAYDRGVSVIPKSANPARITENFAIADVHLDTAALEALDALDTSGGTSAAMYPNGKWWS</sequence>
<dbReference type="Proteomes" id="UP000553957">
    <property type="component" value="Unassembled WGS sequence"/>
</dbReference>
<accession>A0A7Y4NYB6</accession>
<dbReference type="FunFam" id="3.20.20.100:FF:000002">
    <property type="entry name" value="2,5-diketo-D-gluconic acid reductase A"/>
    <property type="match status" value="1"/>
</dbReference>
<feature type="domain" description="NADP-dependent oxidoreductase" evidence="7">
    <location>
        <begin position="18"/>
        <end position="256"/>
    </location>
</feature>
<feature type="site" description="Lowers pKa of active site Tyr" evidence="6">
    <location>
        <position position="77"/>
    </location>
</feature>
<keyword evidence="2" id="KW-0521">NADP</keyword>
<dbReference type="InterPro" id="IPR036812">
    <property type="entry name" value="NAD(P)_OxRdtase_dom_sf"/>
</dbReference>
<feature type="active site" description="Proton donor" evidence="4">
    <location>
        <position position="52"/>
    </location>
</feature>
<evidence type="ECO:0000313" key="8">
    <source>
        <dbReference type="EMBL" id="MBB6569834.1"/>
    </source>
</evidence>
<evidence type="ECO:0000256" key="2">
    <source>
        <dbReference type="ARBA" id="ARBA00022857"/>
    </source>
</evidence>
<evidence type="ECO:0000256" key="3">
    <source>
        <dbReference type="ARBA" id="ARBA00023002"/>
    </source>
</evidence>
<dbReference type="InterPro" id="IPR018170">
    <property type="entry name" value="Aldo/ket_reductase_CS"/>
</dbReference>
<proteinExistence type="inferred from homology"/>
<evidence type="ECO:0000313" key="11">
    <source>
        <dbReference type="Proteomes" id="UP000553957"/>
    </source>
</evidence>
<keyword evidence="10" id="KW-1185">Reference proteome</keyword>
<dbReference type="PIRSF" id="PIRSF000097">
    <property type="entry name" value="AKR"/>
    <property type="match status" value="1"/>
</dbReference>
<evidence type="ECO:0000256" key="1">
    <source>
        <dbReference type="ARBA" id="ARBA00007905"/>
    </source>
</evidence>
<dbReference type="EMBL" id="JACHKF010000001">
    <property type="protein sequence ID" value="MBB6569834.1"/>
    <property type="molecule type" value="Genomic_DNA"/>
</dbReference>
<dbReference type="AlphaFoldDB" id="A0A7Y4NYB6"/>
<reference evidence="9 10" key="1">
    <citation type="submission" date="2020-05" db="EMBL/GenBank/DDBJ databases">
        <title>Genome sequence of Kribbella sandramycini ATCC 39419.</title>
        <authorList>
            <person name="Maclea K.S."/>
            <person name="Fair J.L."/>
        </authorList>
    </citation>
    <scope>NUCLEOTIDE SEQUENCE [LARGE SCALE GENOMIC DNA]</scope>
    <source>
        <strain evidence="9 10">ATCC 39419</strain>
    </source>
</reference>
<dbReference type="PROSITE" id="PS00062">
    <property type="entry name" value="ALDOKETO_REDUCTASE_2"/>
    <property type="match status" value="1"/>
</dbReference>
<evidence type="ECO:0000256" key="4">
    <source>
        <dbReference type="PIRSR" id="PIRSR000097-1"/>
    </source>
</evidence>
<name>A0A7Y4NYB6_9ACTN</name>
<dbReference type="Gene3D" id="3.20.20.100">
    <property type="entry name" value="NADP-dependent oxidoreductase domain"/>
    <property type="match status" value="1"/>
</dbReference>
<protein>
    <submittedName>
        <fullName evidence="8 9">Aldo/keto reductase</fullName>
    </submittedName>
</protein>
<dbReference type="PANTHER" id="PTHR43827">
    <property type="entry name" value="2,5-DIKETO-D-GLUCONIC ACID REDUCTASE"/>
    <property type="match status" value="1"/>
</dbReference>
<dbReference type="PROSITE" id="PS00798">
    <property type="entry name" value="ALDOKETO_REDUCTASE_1"/>
    <property type="match status" value="1"/>
</dbReference>
<dbReference type="EMBL" id="JABJRC010000002">
    <property type="protein sequence ID" value="NOL40341.1"/>
    <property type="molecule type" value="Genomic_DNA"/>
</dbReference>
<dbReference type="RefSeq" id="WP_171672795.1">
    <property type="nucleotide sequence ID" value="NZ_BAAAGT010000002.1"/>
</dbReference>
<evidence type="ECO:0000256" key="5">
    <source>
        <dbReference type="PIRSR" id="PIRSR000097-2"/>
    </source>
</evidence>
<dbReference type="PRINTS" id="PR00069">
    <property type="entry name" value="ALDKETRDTASE"/>
</dbReference>
<dbReference type="Pfam" id="PF00248">
    <property type="entry name" value="Aldo_ket_red"/>
    <property type="match status" value="1"/>
</dbReference>
<dbReference type="CDD" id="cd19071">
    <property type="entry name" value="AKR_AKR1-5-like"/>
    <property type="match status" value="1"/>
</dbReference>
<dbReference type="InterPro" id="IPR020471">
    <property type="entry name" value="AKR"/>
</dbReference>
<feature type="binding site" evidence="5">
    <location>
        <position position="107"/>
    </location>
    <ligand>
        <name>substrate</name>
    </ligand>
</feature>
<keyword evidence="3" id="KW-0560">Oxidoreductase</keyword>
<dbReference type="PROSITE" id="PS00063">
    <property type="entry name" value="ALDOKETO_REDUCTASE_3"/>
    <property type="match status" value="1"/>
</dbReference>
<evidence type="ECO:0000259" key="7">
    <source>
        <dbReference type="Pfam" id="PF00248"/>
    </source>
</evidence>
<dbReference type="PANTHER" id="PTHR43827:SF3">
    <property type="entry name" value="NADP-DEPENDENT OXIDOREDUCTASE DOMAIN-CONTAINING PROTEIN"/>
    <property type="match status" value="1"/>
</dbReference>
<evidence type="ECO:0000256" key="6">
    <source>
        <dbReference type="PIRSR" id="PIRSR000097-3"/>
    </source>
</evidence>
<comment type="similarity">
    <text evidence="1">Belongs to the aldo/keto reductase family.</text>
</comment>
<gene>
    <name evidence="8" type="ORF">HNR71_005471</name>
    <name evidence="9" type="ORF">HPO96_08800</name>
</gene>
<dbReference type="SUPFAM" id="SSF51430">
    <property type="entry name" value="NAD(P)-linked oxidoreductase"/>
    <property type="match status" value="1"/>
</dbReference>
<evidence type="ECO:0000313" key="9">
    <source>
        <dbReference type="EMBL" id="NOL40341.1"/>
    </source>
</evidence>